<comment type="caution">
    <text evidence="1">The sequence shown here is derived from an EMBL/GenBank/DDBJ whole genome shotgun (WGS) entry which is preliminary data.</text>
</comment>
<evidence type="ECO:0000313" key="2">
    <source>
        <dbReference type="Proteomes" id="UP000054988"/>
    </source>
</evidence>
<gene>
    <name evidence="1" type="ORF">WG66_3578</name>
</gene>
<dbReference type="AlphaFoldDB" id="A0A0W0G5K6"/>
<sequence length="500" mass="55728">MQERLFELSGNPKWSTIGNMLLGTEAPSMGNAGLPFELLMHTMKFVETREELQDCSLVSQAWRVAAQGEIFSTITIRSEWECRFWKNKFAQSPHLAGFVRNLRLRDSKCHGNDQVKPPQYLAADAAPELLAQLTHVRSLSLDSFHLWGPVERGLALQFRCLKSLELYNISLQESPDLLDLILSLPQLSRLTMGRAPGKGIQSTLLDLGATVENGKRLRSLRPRINIPQRLHFLCLHDVEACLDMLMWLTSEAFDLSQIQELCLSWLCFGDDVFEVSLPADYFTALDDLINIVGSHVRVLHLGMPIYTEDEAGQAFTSNDYDAVCSKPSRFELSTITDKSFRAVHLAKSKILSQLTALRTVTLSYVDFDDCQDTLPVALQAAVSLLSTLSAPMLREISLEEVDIKVAPSRRIGDIGTLPEWQKLDDLVSGTAFPLLREVNISLSIICRTWESHDTGVAATDSPLDGTVNPEQMELILSTCMPKAASRGLLSLDMYVGESTK</sequence>
<dbReference type="Gene3D" id="3.80.10.10">
    <property type="entry name" value="Ribonuclease Inhibitor"/>
    <property type="match status" value="1"/>
</dbReference>
<dbReference type="Proteomes" id="UP000054988">
    <property type="component" value="Unassembled WGS sequence"/>
</dbReference>
<evidence type="ECO:0008006" key="3">
    <source>
        <dbReference type="Google" id="ProtNLM"/>
    </source>
</evidence>
<dbReference type="InterPro" id="IPR032675">
    <property type="entry name" value="LRR_dom_sf"/>
</dbReference>
<name>A0A0W0G5K6_MONRR</name>
<dbReference type="SUPFAM" id="SSF52047">
    <property type="entry name" value="RNI-like"/>
    <property type="match status" value="1"/>
</dbReference>
<organism evidence="1 2">
    <name type="scientific">Moniliophthora roreri</name>
    <name type="common">Frosty pod rot fungus</name>
    <name type="synonym">Monilia roreri</name>
    <dbReference type="NCBI Taxonomy" id="221103"/>
    <lineage>
        <taxon>Eukaryota</taxon>
        <taxon>Fungi</taxon>
        <taxon>Dikarya</taxon>
        <taxon>Basidiomycota</taxon>
        <taxon>Agaricomycotina</taxon>
        <taxon>Agaricomycetes</taxon>
        <taxon>Agaricomycetidae</taxon>
        <taxon>Agaricales</taxon>
        <taxon>Marasmiineae</taxon>
        <taxon>Marasmiaceae</taxon>
        <taxon>Moniliophthora</taxon>
    </lineage>
</organism>
<dbReference type="EMBL" id="LATX01001064">
    <property type="protein sequence ID" value="KTB43852.1"/>
    <property type="molecule type" value="Genomic_DNA"/>
</dbReference>
<reference evidence="1 2" key="1">
    <citation type="submission" date="2015-12" db="EMBL/GenBank/DDBJ databases">
        <title>Draft genome sequence of Moniliophthora roreri, the causal agent of frosty pod rot of cacao.</title>
        <authorList>
            <person name="Aime M.C."/>
            <person name="Diaz-Valderrama J.R."/>
            <person name="Kijpornyongpan T."/>
            <person name="Phillips-Mora W."/>
        </authorList>
    </citation>
    <scope>NUCLEOTIDE SEQUENCE [LARGE SCALE GENOMIC DNA]</scope>
    <source>
        <strain evidence="1 2">MCA 2952</strain>
    </source>
</reference>
<protein>
    <recommendedName>
        <fullName evidence="3">F-box domain-containing protein</fullName>
    </recommendedName>
</protein>
<dbReference type="SUPFAM" id="SSF81383">
    <property type="entry name" value="F-box domain"/>
    <property type="match status" value="1"/>
</dbReference>
<dbReference type="InterPro" id="IPR036047">
    <property type="entry name" value="F-box-like_dom_sf"/>
</dbReference>
<proteinExistence type="predicted"/>
<evidence type="ECO:0000313" key="1">
    <source>
        <dbReference type="EMBL" id="KTB43852.1"/>
    </source>
</evidence>
<accession>A0A0W0G5K6</accession>